<dbReference type="Pfam" id="PF06580">
    <property type="entry name" value="His_kinase"/>
    <property type="match status" value="1"/>
</dbReference>
<protein>
    <submittedName>
        <fullName evidence="14">Two-component system, LytT family, sensor histidine kinase LytS</fullName>
    </submittedName>
</protein>
<evidence type="ECO:0000259" key="12">
    <source>
        <dbReference type="SMART" id="SM00065"/>
    </source>
</evidence>
<evidence type="ECO:0000256" key="10">
    <source>
        <dbReference type="ARBA" id="ARBA00023136"/>
    </source>
</evidence>
<dbReference type="RefSeq" id="WP_091649417.1">
    <property type="nucleotide sequence ID" value="NZ_FNHQ01000010.1"/>
</dbReference>
<sequence>MLVISNLLLEMLERISLVAISGYMLTQTTVFHQVLTRKIGSMGNVVIILLFSSMGIFCSYAGVPIHDAIANSREVIIMLCGLLFGPIIGTVVGIITGIHRYTMGGFTALPCSLSCIFSGLISGFVCYYYQKKKIPWIVTFTLGITVNILQMVMILLTAYPFSRALELVNTIGLPMTAANSMGLVIFMVIVRRAFEQEDRISAEQSHRALHIANHTLPYLRTGLTEKNAQAAVNIILQTTDYQAVALTNTTEVLGFAGVESAHHGPHRNAGLTSATCHTLKTGKITVAANHEEIGCSYPGCKLASAIVVPLFKRNHLAGTLKMYYTQTNAISHSDFVFAKDIGTLFSTQLDLAELDNQSKLADKAKLMALHMQINPHFLFNTLNTISSLIRTQPDTARHILTKLSALFRFSLQKTGKIISIREELFQVHAYLEIAKIRDGDKLSITEHIDPEIFSYGIPSLTLQPLVENALQHGLHKKENGGTLSIKGFIEEDTLCFIIHDDGIGMTVTNEIFKEQQDHIGLYNVNARLQGLYGDRYGLKIESTAGQGTTVFIHLPKQLLPTTVSKSKEVIVHA</sequence>
<dbReference type="EMBL" id="FNHQ01000010">
    <property type="protein sequence ID" value="SDM62755.1"/>
    <property type="molecule type" value="Genomic_DNA"/>
</dbReference>
<gene>
    <name evidence="14" type="ORF">SAMN05660299_01238</name>
</gene>
<dbReference type="SMART" id="SM00387">
    <property type="entry name" value="HATPase_c"/>
    <property type="match status" value="1"/>
</dbReference>
<evidence type="ECO:0000256" key="4">
    <source>
        <dbReference type="ARBA" id="ARBA00022692"/>
    </source>
</evidence>
<evidence type="ECO:0000259" key="13">
    <source>
        <dbReference type="SMART" id="SM00387"/>
    </source>
</evidence>
<dbReference type="AlphaFoldDB" id="A0A1G9UT66"/>
<evidence type="ECO:0000256" key="2">
    <source>
        <dbReference type="ARBA" id="ARBA00022475"/>
    </source>
</evidence>
<dbReference type="InterPro" id="IPR050640">
    <property type="entry name" value="Bact_2-comp_sensor_kinase"/>
</dbReference>
<keyword evidence="6 14" id="KW-0418">Kinase</keyword>
<keyword evidence="3" id="KW-0808">Transferase</keyword>
<dbReference type="OrthoDB" id="9809348at2"/>
<keyword evidence="7" id="KW-0067">ATP-binding</keyword>
<reference evidence="14 15" key="1">
    <citation type="submission" date="2016-10" db="EMBL/GenBank/DDBJ databases">
        <authorList>
            <person name="de Groot N.N."/>
        </authorList>
    </citation>
    <scope>NUCLEOTIDE SEQUENCE [LARGE SCALE GENOMIC DNA]</scope>
    <source>
        <strain evidence="14 15">DSM 16981</strain>
    </source>
</reference>
<keyword evidence="9" id="KW-0902">Two-component regulatory system</keyword>
<dbReference type="PANTHER" id="PTHR34220:SF7">
    <property type="entry name" value="SENSOR HISTIDINE KINASE YPDA"/>
    <property type="match status" value="1"/>
</dbReference>
<feature type="transmembrane region" description="Helical" evidence="11">
    <location>
        <begin position="75"/>
        <end position="95"/>
    </location>
</feature>
<keyword evidence="15" id="KW-1185">Reference proteome</keyword>
<proteinExistence type="predicted"/>
<comment type="subcellular location">
    <subcellularLocation>
        <location evidence="1">Cell membrane</location>
        <topology evidence="1">Multi-pass membrane protein</topology>
    </subcellularLocation>
</comment>
<dbReference type="GO" id="GO:0000155">
    <property type="term" value="F:phosphorelay sensor kinase activity"/>
    <property type="evidence" value="ECO:0007669"/>
    <property type="project" value="InterPro"/>
</dbReference>
<dbReference type="Gene3D" id="3.30.565.10">
    <property type="entry name" value="Histidine kinase-like ATPase, C-terminal domain"/>
    <property type="match status" value="1"/>
</dbReference>
<evidence type="ECO:0000256" key="5">
    <source>
        <dbReference type="ARBA" id="ARBA00022741"/>
    </source>
</evidence>
<dbReference type="InterPro" id="IPR036890">
    <property type="entry name" value="HATPase_C_sf"/>
</dbReference>
<evidence type="ECO:0000313" key="14">
    <source>
        <dbReference type="EMBL" id="SDM62755.1"/>
    </source>
</evidence>
<accession>A0A1G9UT66</accession>
<evidence type="ECO:0000256" key="7">
    <source>
        <dbReference type="ARBA" id="ARBA00022840"/>
    </source>
</evidence>
<dbReference type="InterPro" id="IPR003018">
    <property type="entry name" value="GAF"/>
</dbReference>
<feature type="transmembrane region" description="Helical" evidence="11">
    <location>
        <begin position="45"/>
        <end position="63"/>
    </location>
</feature>
<dbReference type="SMART" id="SM00065">
    <property type="entry name" value="GAF"/>
    <property type="match status" value="1"/>
</dbReference>
<evidence type="ECO:0000256" key="3">
    <source>
        <dbReference type="ARBA" id="ARBA00022679"/>
    </source>
</evidence>
<evidence type="ECO:0000256" key="9">
    <source>
        <dbReference type="ARBA" id="ARBA00023012"/>
    </source>
</evidence>
<keyword evidence="8 11" id="KW-1133">Transmembrane helix</keyword>
<dbReference type="InterPro" id="IPR010559">
    <property type="entry name" value="Sig_transdc_His_kin_internal"/>
</dbReference>
<keyword evidence="5" id="KW-0547">Nucleotide-binding</keyword>
<dbReference type="GO" id="GO:0005886">
    <property type="term" value="C:plasma membrane"/>
    <property type="evidence" value="ECO:0007669"/>
    <property type="project" value="UniProtKB-SubCell"/>
</dbReference>
<evidence type="ECO:0000256" key="6">
    <source>
        <dbReference type="ARBA" id="ARBA00022777"/>
    </source>
</evidence>
<keyword evidence="2" id="KW-1003">Cell membrane</keyword>
<evidence type="ECO:0000256" key="11">
    <source>
        <dbReference type="SAM" id="Phobius"/>
    </source>
</evidence>
<evidence type="ECO:0000256" key="1">
    <source>
        <dbReference type="ARBA" id="ARBA00004651"/>
    </source>
</evidence>
<evidence type="ECO:0000256" key="8">
    <source>
        <dbReference type="ARBA" id="ARBA00022989"/>
    </source>
</evidence>
<dbReference type="GO" id="GO:0071555">
    <property type="term" value="P:cell wall organization"/>
    <property type="evidence" value="ECO:0007669"/>
    <property type="project" value="InterPro"/>
</dbReference>
<feature type="transmembrane region" description="Helical" evidence="11">
    <location>
        <begin position="171"/>
        <end position="190"/>
    </location>
</feature>
<keyword evidence="10 11" id="KW-0472">Membrane</keyword>
<dbReference type="Pfam" id="PF07694">
    <property type="entry name" value="5TM-5TMR_LYT"/>
    <property type="match status" value="1"/>
</dbReference>
<dbReference type="InterPro" id="IPR003594">
    <property type="entry name" value="HATPase_dom"/>
</dbReference>
<feature type="transmembrane region" description="Helical" evidence="11">
    <location>
        <begin position="136"/>
        <end position="159"/>
    </location>
</feature>
<dbReference type="GO" id="GO:0005524">
    <property type="term" value="F:ATP binding"/>
    <property type="evidence" value="ECO:0007669"/>
    <property type="project" value="UniProtKB-KW"/>
</dbReference>
<dbReference type="Pfam" id="PF02518">
    <property type="entry name" value="HATPase_c"/>
    <property type="match status" value="1"/>
</dbReference>
<feature type="domain" description="Histidine kinase/HSP90-like ATPase" evidence="13">
    <location>
        <begin position="457"/>
        <end position="558"/>
    </location>
</feature>
<dbReference type="SUPFAM" id="SSF55874">
    <property type="entry name" value="ATPase domain of HSP90 chaperone/DNA topoisomerase II/histidine kinase"/>
    <property type="match status" value="1"/>
</dbReference>
<dbReference type="InterPro" id="IPR011620">
    <property type="entry name" value="Sig_transdc_His_kinase_LytS_TM"/>
</dbReference>
<dbReference type="STRING" id="349095.SAMN05660299_01238"/>
<feature type="domain" description="GAF" evidence="12">
    <location>
        <begin position="223"/>
        <end position="359"/>
    </location>
</feature>
<name>A0A1G9UT66_9FIRM</name>
<feature type="transmembrane region" description="Helical" evidence="11">
    <location>
        <begin position="107"/>
        <end position="129"/>
    </location>
</feature>
<feature type="transmembrane region" description="Helical" evidence="11">
    <location>
        <begin position="7"/>
        <end position="25"/>
    </location>
</feature>
<dbReference type="SUPFAM" id="SSF55781">
    <property type="entry name" value="GAF domain-like"/>
    <property type="match status" value="1"/>
</dbReference>
<dbReference type="Proteomes" id="UP000199309">
    <property type="component" value="Unassembled WGS sequence"/>
</dbReference>
<dbReference type="Gene3D" id="1.10.1760.20">
    <property type="match status" value="1"/>
</dbReference>
<dbReference type="PANTHER" id="PTHR34220">
    <property type="entry name" value="SENSOR HISTIDINE KINASE YPDA"/>
    <property type="match status" value="1"/>
</dbReference>
<keyword evidence="4 11" id="KW-0812">Transmembrane</keyword>
<evidence type="ECO:0000313" key="15">
    <source>
        <dbReference type="Proteomes" id="UP000199309"/>
    </source>
</evidence>
<organism evidence="14 15">
    <name type="scientific">Megasphaera paucivorans</name>
    <dbReference type="NCBI Taxonomy" id="349095"/>
    <lineage>
        <taxon>Bacteria</taxon>
        <taxon>Bacillati</taxon>
        <taxon>Bacillota</taxon>
        <taxon>Negativicutes</taxon>
        <taxon>Veillonellales</taxon>
        <taxon>Veillonellaceae</taxon>
        <taxon>Megasphaera</taxon>
    </lineage>
</organism>